<organism evidence="2 3">
    <name type="scientific">Paenibacillus aestuarii</name>
    <dbReference type="NCBI Taxonomy" id="516965"/>
    <lineage>
        <taxon>Bacteria</taxon>
        <taxon>Bacillati</taxon>
        <taxon>Bacillota</taxon>
        <taxon>Bacilli</taxon>
        <taxon>Bacillales</taxon>
        <taxon>Paenibacillaceae</taxon>
        <taxon>Paenibacillus</taxon>
    </lineage>
</organism>
<dbReference type="InterPro" id="IPR016181">
    <property type="entry name" value="Acyl_CoA_acyltransferase"/>
</dbReference>
<evidence type="ECO:0000313" key="2">
    <source>
        <dbReference type="EMBL" id="MFC5452366.1"/>
    </source>
</evidence>
<name>A0ABW0KH89_9BACL</name>
<dbReference type="EMBL" id="JBHSMJ010000051">
    <property type="protein sequence ID" value="MFC5452366.1"/>
    <property type="molecule type" value="Genomic_DNA"/>
</dbReference>
<dbReference type="InterPro" id="IPR000182">
    <property type="entry name" value="GNAT_dom"/>
</dbReference>
<dbReference type="RefSeq" id="WP_270880653.1">
    <property type="nucleotide sequence ID" value="NZ_JAQFVF010000034.1"/>
</dbReference>
<feature type="domain" description="N-acetyltransferase" evidence="1">
    <location>
        <begin position="100"/>
        <end position="248"/>
    </location>
</feature>
<dbReference type="Pfam" id="PF12746">
    <property type="entry name" value="GNAT_acetyltran"/>
    <property type="match status" value="1"/>
</dbReference>
<evidence type="ECO:0000313" key="3">
    <source>
        <dbReference type="Proteomes" id="UP001596044"/>
    </source>
</evidence>
<dbReference type="SUPFAM" id="SSF55729">
    <property type="entry name" value="Acyl-CoA N-acyltransferases (Nat)"/>
    <property type="match status" value="1"/>
</dbReference>
<keyword evidence="3" id="KW-1185">Reference proteome</keyword>
<sequence>MINKKIMMESVYSQLAIDYNCSPDDFLKDGFIFTEASENKDRRPFPWVTPRIEIVTSGRSVVINASRDILPYIREQLEGKTRYEALCMPFVYGISPYFLSDIGKISPMINPDGFEYEIVERSSIKKLYDIAGFRNALQYDENHPRPDVLVTLARSNCEIVGIAGASADCKTMWQIGVDVLPPYRGKGLAVSLVNMLTLEILRRGYIPYYGTDGSNVVSQQVAVRAGYIPAWAHCYKTRLDGVLIPPVC</sequence>
<proteinExistence type="predicted"/>
<gene>
    <name evidence="2" type="ORF">ACFPOG_29580</name>
</gene>
<dbReference type="InterPro" id="IPR027365">
    <property type="entry name" value="GNAT_acetyltra_YdfB-like"/>
</dbReference>
<accession>A0ABW0KH89</accession>
<dbReference type="PROSITE" id="PS51186">
    <property type="entry name" value="GNAT"/>
    <property type="match status" value="1"/>
</dbReference>
<reference evidence="3" key="1">
    <citation type="journal article" date="2019" name="Int. J. Syst. Evol. Microbiol.">
        <title>The Global Catalogue of Microorganisms (GCM) 10K type strain sequencing project: providing services to taxonomists for standard genome sequencing and annotation.</title>
        <authorList>
            <consortium name="The Broad Institute Genomics Platform"/>
            <consortium name="The Broad Institute Genome Sequencing Center for Infectious Disease"/>
            <person name="Wu L."/>
            <person name="Ma J."/>
        </authorList>
    </citation>
    <scope>NUCLEOTIDE SEQUENCE [LARGE SCALE GENOMIC DNA]</scope>
    <source>
        <strain evidence="3">KACC 11904</strain>
    </source>
</reference>
<protein>
    <submittedName>
        <fullName evidence="2">GNAT family N-acetyltransferase</fullName>
    </submittedName>
</protein>
<dbReference type="Gene3D" id="3.40.630.30">
    <property type="match status" value="1"/>
</dbReference>
<evidence type="ECO:0000259" key="1">
    <source>
        <dbReference type="PROSITE" id="PS51186"/>
    </source>
</evidence>
<comment type="caution">
    <text evidence="2">The sequence shown here is derived from an EMBL/GenBank/DDBJ whole genome shotgun (WGS) entry which is preliminary data.</text>
</comment>
<dbReference type="Proteomes" id="UP001596044">
    <property type="component" value="Unassembled WGS sequence"/>
</dbReference>